<evidence type="ECO:0000256" key="6">
    <source>
        <dbReference type="ARBA" id="ARBA00023296"/>
    </source>
</evidence>
<reference evidence="8" key="1">
    <citation type="submission" date="2020-09" db="EMBL/GenBank/DDBJ databases">
        <title>Leviviricetes taxonomy.</title>
        <authorList>
            <person name="Stockdale S.R."/>
            <person name="Callanan J."/>
            <person name="Adriaenssens E.M."/>
            <person name="Kuhn J.H."/>
            <person name="Rumnieks J."/>
            <person name="Shkoporov A."/>
            <person name="Draper L.A."/>
            <person name="Ross P."/>
            <person name="Hill C."/>
        </authorList>
    </citation>
    <scope>NUCLEOTIDE SEQUENCE</scope>
</reference>
<evidence type="ECO:0000313" key="9">
    <source>
        <dbReference type="Proteomes" id="UP000682851"/>
    </source>
</evidence>
<dbReference type="GO" id="GO:0039666">
    <property type="term" value="P:virion attachment to host cell pilus"/>
    <property type="evidence" value="ECO:0007669"/>
    <property type="project" value="UniProtKB-KW"/>
</dbReference>
<dbReference type="GO" id="GO:0044423">
    <property type="term" value="C:virion component"/>
    <property type="evidence" value="ECO:0007669"/>
    <property type="project" value="UniProtKB-KW"/>
</dbReference>
<dbReference type="GeneID" id="80399201"/>
<organism evidence="8 9">
    <name type="scientific">ssRNA phage SRR6960509_11</name>
    <dbReference type="NCBI Taxonomy" id="2786522"/>
    <lineage>
        <taxon>Viruses</taxon>
        <taxon>Riboviria</taxon>
        <taxon>Orthornavirae</taxon>
        <taxon>Lenarviricota</taxon>
        <taxon>Leviviricetes</taxon>
        <taxon>Norzivirales</taxon>
        <taxon>Fiersviridae</taxon>
        <taxon>Wohudhevirus</taxon>
        <taxon>Wohudhevirus asienecus</taxon>
    </lineage>
</organism>
<dbReference type="EMBL" id="BK014145">
    <property type="protein sequence ID" value="DAD52577.1"/>
    <property type="molecule type" value="Genomic_RNA"/>
</dbReference>
<evidence type="ECO:0000256" key="7">
    <source>
        <dbReference type="ARBA" id="ARBA00035110"/>
    </source>
</evidence>
<dbReference type="RefSeq" id="YP_010770016.1">
    <property type="nucleotide sequence ID" value="NC_074136.1"/>
</dbReference>
<protein>
    <submittedName>
        <fullName evidence="8">Maturation protein</fullName>
    </submittedName>
</protein>
<evidence type="ECO:0000256" key="3">
    <source>
        <dbReference type="ARBA" id="ARBA00022804"/>
    </source>
</evidence>
<comment type="similarity">
    <text evidence="7">Belongs to the Leviviricetes maturation protein family.</text>
</comment>
<name>A0A8S5L4H5_9VIRU</name>
<keyword evidence="2" id="KW-0945">Host-virus interaction</keyword>
<evidence type="ECO:0000256" key="4">
    <source>
        <dbReference type="ARBA" id="ARBA00022844"/>
    </source>
</evidence>
<dbReference type="InterPro" id="IPR005563">
    <property type="entry name" value="A_protein"/>
</dbReference>
<proteinExistence type="inferred from homology"/>
<keyword evidence="9" id="KW-1185">Reference proteome</keyword>
<evidence type="ECO:0000313" key="8">
    <source>
        <dbReference type="EMBL" id="DAD52577.1"/>
    </source>
</evidence>
<keyword evidence="5" id="KW-1175">Viral attachment to host cell pilus</keyword>
<keyword evidence="4" id="KW-0946">Virion</keyword>
<dbReference type="KEGG" id="vg:80399201"/>
<comment type="subcellular location">
    <subcellularLocation>
        <location evidence="1">Virion</location>
    </subcellularLocation>
</comment>
<evidence type="ECO:0000256" key="5">
    <source>
        <dbReference type="ARBA" id="ARBA00023104"/>
    </source>
</evidence>
<sequence>MPLPPPSQNLSWTTNYSNRTQRLKGSYNGLYDARNWYSEVWFKKVRNWVRVPKGSRHTTNPYTSYVYLLEPAGQYSFSWLNRYGTGYYLFAYDYCKHSGDLVISGDLEAWLAARVPVSDTHSLLTKARNSVLKQAAGQTFNAGLFAAEAHKTLDLLTTNAAKIARSFREIKRGKVMGQSLKETVRKACSAIGVVNSKKWDPKASRASQWLEYRYGVETLMMDVRDAAEYAASKMSDQPERHKWSSRVSESTALLIDYPTDLSLLGAIQSGVLWPPERRFQTVVTAKAWLSAELEVAGYRSMQQLGFANPVGLAWELIPYSFVVDWALNIGSYLDLQTSLWGLKVLDAGYSLQCDGYTTVTARPAPGNVNTGQGNQAYMSPSFTGSRARSAKASRYQRWAWINPSPEYTLGSGLNVKRALDAASLLFLAAKR</sequence>
<evidence type="ECO:0000256" key="1">
    <source>
        <dbReference type="ARBA" id="ARBA00004328"/>
    </source>
</evidence>
<gene>
    <name evidence="8" type="primary">SRR6960509_11_1</name>
</gene>
<accession>A0A8S5L4H5</accession>
<keyword evidence="3" id="KW-1161">Viral attachment to host cell</keyword>
<dbReference type="Proteomes" id="UP000682851">
    <property type="component" value="Segment"/>
</dbReference>
<dbReference type="Pfam" id="PF03863">
    <property type="entry name" value="Phage_mat-A"/>
    <property type="match status" value="1"/>
</dbReference>
<keyword evidence="6" id="KW-1160">Virus entry into host cell</keyword>
<evidence type="ECO:0000256" key="2">
    <source>
        <dbReference type="ARBA" id="ARBA00022581"/>
    </source>
</evidence>